<evidence type="ECO:0000313" key="1">
    <source>
        <dbReference type="EMBL" id="OJJ29773.1"/>
    </source>
</evidence>
<dbReference type="Proteomes" id="UP000184383">
    <property type="component" value="Unassembled WGS sequence"/>
</dbReference>
<dbReference type="VEuPathDB" id="FungiDB:ASPWEDRAFT_46529"/>
<gene>
    <name evidence="1" type="ORF">ASPWEDRAFT_46529</name>
</gene>
<protein>
    <submittedName>
        <fullName evidence="1">Uncharacterized protein</fullName>
    </submittedName>
</protein>
<name>A0A1L9R4G6_ASPWE</name>
<accession>A0A1L9R4G6</accession>
<dbReference type="OrthoDB" id="5304511at2759"/>
<dbReference type="AlphaFoldDB" id="A0A1L9R4G6"/>
<keyword evidence="2" id="KW-1185">Reference proteome</keyword>
<evidence type="ECO:0000313" key="2">
    <source>
        <dbReference type="Proteomes" id="UP000184383"/>
    </source>
</evidence>
<proteinExistence type="predicted"/>
<dbReference type="EMBL" id="KV878218">
    <property type="protein sequence ID" value="OJJ29773.1"/>
    <property type="molecule type" value="Genomic_DNA"/>
</dbReference>
<dbReference type="GeneID" id="63752627"/>
<organism evidence="1 2">
    <name type="scientific">Aspergillus wentii DTO 134E9</name>
    <dbReference type="NCBI Taxonomy" id="1073089"/>
    <lineage>
        <taxon>Eukaryota</taxon>
        <taxon>Fungi</taxon>
        <taxon>Dikarya</taxon>
        <taxon>Ascomycota</taxon>
        <taxon>Pezizomycotina</taxon>
        <taxon>Eurotiomycetes</taxon>
        <taxon>Eurotiomycetidae</taxon>
        <taxon>Eurotiales</taxon>
        <taxon>Aspergillaceae</taxon>
        <taxon>Aspergillus</taxon>
        <taxon>Aspergillus subgen. Cremei</taxon>
    </lineage>
</organism>
<reference evidence="2" key="1">
    <citation type="journal article" date="2017" name="Genome Biol.">
        <title>Comparative genomics reveals high biological diversity and specific adaptations in the industrially and medically important fungal genus Aspergillus.</title>
        <authorList>
            <person name="de Vries R.P."/>
            <person name="Riley R."/>
            <person name="Wiebenga A."/>
            <person name="Aguilar-Osorio G."/>
            <person name="Amillis S."/>
            <person name="Uchima C.A."/>
            <person name="Anderluh G."/>
            <person name="Asadollahi M."/>
            <person name="Askin M."/>
            <person name="Barry K."/>
            <person name="Battaglia E."/>
            <person name="Bayram O."/>
            <person name="Benocci T."/>
            <person name="Braus-Stromeyer S.A."/>
            <person name="Caldana C."/>
            <person name="Canovas D."/>
            <person name="Cerqueira G.C."/>
            <person name="Chen F."/>
            <person name="Chen W."/>
            <person name="Choi C."/>
            <person name="Clum A."/>
            <person name="Dos Santos R.A."/>
            <person name="Damasio A.R."/>
            <person name="Diallinas G."/>
            <person name="Emri T."/>
            <person name="Fekete E."/>
            <person name="Flipphi M."/>
            <person name="Freyberg S."/>
            <person name="Gallo A."/>
            <person name="Gournas C."/>
            <person name="Habgood R."/>
            <person name="Hainaut M."/>
            <person name="Harispe M.L."/>
            <person name="Henrissat B."/>
            <person name="Hilden K.S."/>
            <person name="Hope R."/>
            <person name="Hossain A."/>
            <person name="Karabika E."/>
            <person name="Karaffa L."/>
            <person name="Karanyi Z."/>
            <person name="Krasevec N."/>
            <person name="Kuo A."/>
            <person name="Kusch H."/>
            <person name="LaButti K."/>
            <person name="Lagendijk E.L."/>
            <person name="Lapidus A."/>
            <person name="Levasseur A."/>
            <person name="Lindquist E."/>
            <person name="Lipzen A."/>
            <person name="Logrieco A.F."/>
            <person name="MacCabe A."/>
            <person name="Maekelae M.R."/>
            <person name="Malavazi I."/>
            <person name="Melin P."/>
            <person name="Meyer V."/>
            <person name="Mielnichuk N."/>
            <person name="Miskei M."/>
            <person name="Molnar A.P."/>
            <person name="Mule G."/>
            <person name="Ngan C.Y."/>
            <person name="Orejas M."/>
            <person name="Orosz E."/>
            <person name="Ouedraogo J.P."/>
            <person name="Overkamp K.M."/>
            <person name="Park H.-S."/>
            <person name="Perrone G."/>
            <person name="Piumi F."/>
            <person name="Punt P.J."/>
            <person name="Ram A.F."/>
            <person name="Ramon A."/>
            <person name="Rauscher S."/>
            <person name="Record E."/>
            <person name="Riano-Pachon D.M."/>
            <person name="Robert V."/>
            <person name="Roehrig J."/>
            <person name="Ruller R."/>
            <person name="Salamov A."/>
            <person name="Salih N.S."/>
            <person name="Samson R.A."/>
            <person name="Sandor E."/>
            <person name="Sanguinetti M."/>
            <person name="Schuetze T."/>
            <person name="Sepcic K."/>
            <person name="Shelest E."/>
            <person name="Sherlock G."/>
            <person name="Sophianopoulou V."/>
            <person name="Squina F.M."/>
            <person name="Sun H."/>
            <person name="Susca A."/>
            <person name="Todd R.B."/>
            <person name="Tsang A."/>
            <person name="Unkles S.E."/>
            <person name="van de Wiele N."/>
            <person name="van Rossen-Uffink D."/>
            <person name="Oliveira J.V."/>
            <person name="Vesth T.C."/>
            <person name="Visser J."/>
            <person name="Yu J.-H."/>
            <person name="Zhou M."/>
            <person name="Andersen M.R."/>
            <person name="Archer D.B."/>
            <person name="Baker S.E."/>
            <person name="Benoit I."/>
            <person name="Brakhage A.A."/>
            <person name="Braus G.H."/>
            <person name="Fischer R."/>
            <person name="Frisvad J.C."/>
            <person name="Goldman G.H."/>
            <person name="Houbraken J."/>
            <person name="Oakley B."/>
            <person name="Pocsi I."/>
            <person name="Scazzocchio C."/>
            <person name="Seiboth B."/>
            <person name="vanKuyk P.A."/>
            <person name="Wortman J."/>
            <person name="Dyer P.S."/>
            <person name="Grigoriev I.V."/>
        </authorList>
    </citation>
    <scope>NUCLEOTIDE SEQUENCE [LARGE SCALE GENOMIC DNA]</scope>
    <source>
        <strain evidence="2">DTO 134E9</strain>
    </source>
</reference>
<dbReference type="RefSeq" id="XP_040683450.1">
    <property type="nucleotide sequence ID" value="XM_040836779.1"/>
</dbReference>
<sequence length="436" mass="50144">MAFEDLPTELRILILKSLPDVHALRNLVCASPSYYDTYLLAKRDLLLDLAKRLYGLVDLAEPVAAIRSEGLYANVASNKEKIIALLDRRRRHGELSQSRKDTCAGAPSNIHESIQLLHLYKKLDALLQAYQSHAPCPPWVDQETWKQQLPLQLSETERARILRALCRIQTYYNIVGAREYAETEAEAQSEPGSPCSRKSSTWYKNFTTNEIWNLFFGTMPPWEVEEFGSVWVFIRDQYRDMFAEVAREFPRSDARWKALRPRSLPVEMVSLYPNPEEDDIVDDVHGYNEYCNHLVSLGPCFLQKVRSQPRYQDRRNMLACNAIASKSSFMDLVEVIRDPPPLLYPADKYDSPDIGRLLPTLPAMEQPNPSWKQHWHHDGTLESVVFATRPRVSVDGIQPWTAQNDLERTIGYFDGWDWGYSLLDTERVGNGAHLMA</sequence>